<keyword evidence="3" id="KW-1185">Reference proteome</keyword>
<keyword evidence="1" id="KW-0472">Membrane</keyword>
<keyword evidence="1" id="KW-1133">Transmembrane helix</keyword>
<dbReference type="RefSeq" id="WP_165033563.1">
    <property type="nucleotide sequence ID" value="NZ_JAAKZF010000085.1"/>
</dbReference>
<name>A0A6G4WKQ2_9HYPH</name>
<feature type="transmembrane region" description="Helical" evidence="1">
    <location>
        <begin position="124"/>
        <end position="144"/>
    </location>
</feature>
<gene>
    <name evidence="2" type="ORF">G6N73_29695</name>
</gene>
<reference evidence="2 3" key="1">
    <citation type="submission" date="2020-02" db="EMBL/GenBank/DDBJ databases">
        <title>Genome sequence of strain CCNWXJ40-4.</title>
        <authorList>
            <person name="Gao J."/>
            <person name="Sun J."/>
        </authorList>
    </citation>
    <scope>NUCLEOTIDE SEQUENCE [LARGE SCALE GENOMIC DNA]</scope>
    <source>
        <strain evidence="2 3">CCNWXJ 40-4</strain>
    </source>
</reference>
<accession>A0A6G4WKQ2</accession>
<dbReference type="InterPro" id="IPR041916">
    <property type="entry name" value="Anti_sigma_zinc_sf"/>
</dbReference>
<dbReference type="EMBL" id="JAAKZF010000085">
    <property type="protein sequence ID" value="NGO55204.1"/>
    <property type="molecule type" value="Genomic_DNA"/>
</dbReference>
<dbReference type="Proteomes" id="UP001642900">
    <property type="component" value="Unassembled WGS sequence"/>
</dbReference>
<comment type="caution">
    <text evidence="2">The sequence shown here is derived from an EMBL/GenBank/DDBJ whole genome shotgun (WGS) entry which is preliminary data.</text>
</comment>
<dbReference type="Gene3D" id="1.10.10.1320">
    <property type="entry name" value="Anti-sigma factor, zinc-finger domain"/>
    <property type="match status" value="1"/>
</dbReference>
<dbReference type="AlphaFoldDB" id="A0A6G4WKQ2"/>
<proteinExistence type="predicted"/>
<evidence type="ECO:0000256" key="1">
    <source>
        <dbReference type="SAM" id="Phobius"/>
    </source>
</evidence>
<organism evidence="2 3">
    <name type="scientific">Allomesorhizobium camelthorni</name>
    <dbReference type="NCBI Taxonomy" id="475069"/>
    <lineage>
        <taxon>Bacteria</taxon>
        <taxon>Pseudomonadati</taxon>
        <taxon>Pseudomonadota</taxon>
        <taxon>Alphaproteobacteria</taxon>
        <taxon>Hyphomicrobiales</taxon>
        <taxon>Phyllobacteriaceae</taxon>
        <taxon>Allomesorhizobium</taxon>
    </lineage>
</organism>
<protein>
    <submittedName>
        <fullName evidence="2">Anti-sigma factor</fullName>
    </submittedName>
</protein>
<sequence length="279" mass="29781">MNSRVSQIMKGGKMISREFDDETLVAFADGELDEETAAAVEKAIETNEGLARRVALFLQTRVEVKEALRPLVEEPVPERLSQSVLRMIDEAKRRSVPSDDSEAPPRVVALKANDSREPSPQRSWIMPLAASLVAIACGIGGYLVGIGNQDPQNGLEVAGLNSSALAEALRRIPSGEETVLAGSNDRIRVVASFRDESGAFCREFEVDPANRSTLISVACLSADAWAVNFAVVAPASDGGYAPASSMEALDAYLAVSGAHDPLSREDEAAALRSLGQEQE</sequence>
<evidence type="ECO:0000313" key="2">
    <source>
        <dbReference type="EMBL" id="NGO55204.1"/>
    </source>
</evidence>
<evidence type="ECO:0000313" key="3">
    <source>
        <dbReference type="Proteomes" id="UP001642900"/>
    </source>
</evidence>
<keyword evidence="1" id="KW-0812">Transmembrane</keyword>